<evidence type="ECO:0000256" key="3">
    <source>
        <dbReference type="ARBA" id="ARBA00022679"/>
    </source>
</evidence>
<evidence type="ECO:0000256" key="2">
    <source>
        <dbReference type="ARBA" id="ARBA00007353"/>
    </source>
</evidence>
<feature type="non-terminal residue" evidence="11">
    <location>
        <position position="224"/>
    </location>
</feature>
<dbReference type="GO" id="GO:0016787">
    <property type="term" value="F:hydrolase activity"/>
    <property type="evidence" value="ECO:0007669"/>
    <property type="project" value="UniProtKB-KW"/>
</dbReference>
<evidence type="ECO:0000256" key="6">
    <source>
        <dbReference type="ARBA" id="ARBA00022833"/>
    </source>
</evidence>
<comment type="catalytic activity">
    <reaction evidence="1">
        <text>inosine + phosphate = alpha-D-ribose 1-phosphate + hypoxanthine</text>
        <dbReference type="Rhea" id="RHEA:27646"/>
        <dbReference type="ChEBI" id="CHEBI:17368"/>
        <dbReference type="ChEBI" id="CHEBI:17596"/>
        <dbReference type="ChEBI" id="CHEBI:43474"/>
        <dbReference type="ChEBI" id="CHEBI:57720"/>
        <dbReference type="EC" id="2.4.2.1"/>
    </reaction>
    <physiologicalReaction direction="left-to-right" evidence="1">
        <dbReference type="Rhea" id="RHEA:27647"/>
    </physiologicalReaction>
</comment>
<comment type="similarity">
    <text evidence="2">Belongs to the purine nucleoside phosphorylase YfiH/LACC1 family.</text>
</comment>
<keyword evidence="6" id="KW-0862">Zinc</keyword>
<comment type="catalytic activity">
    <reaction evidence="9">
        <text>S-methyl-5'-thioadenosine + phosphate = 5-(methylsulfanyl)-alpha-D-ribose 1-phosphate + adenine</text>
        <dbReference type="Rhea" id="RHEA:11852"/>
        <dbReference type="ChEBI" id="CHEBI:16708"/>
        <dbReference type="ChEBI" id="CHEBI:17509"/>
        <dbReference type="ChEBI" id="CHEBI:43474"/>
        <dbReference type="ChEBI" id="CHEBI:58533"/>
        <dbReference type="EC" id="2.4.2.28"/>
    </reaction>
    <physiologicalReaction direction="left-to-right" evidence="9">
        <dbReference type="Rhea" id="RHEA:11853"/>
    </physiologicalReaction>
</comment>
<dbReference type="CDD" id="cd16833">
    <property type="entry name" value="YfiH"/>
    <property type="match status" value="1"/>
</dbReference>
<dbReference type="GO" id="GO:0017061">
    <property type="term" value="F:S-methyl-5-thioadenosine phosphorylase activity"/>
    <property type="evidence" value="ECO:0007669"/>
    <property type="project" value="UniProtKB-EC"/>
</dbReference>
<proteinExistence type="inferred from homology"/>
<dbReference type="InterPro" id="IPR003730">
    <property type="entry name" value="Cu_polyphenol_OxRdtase"/>
</dbReference>
<evidence type="ECO:0000256" key="8">
    <source>
        <dbReference type="ARBA" id="ARBA00048968"/>
    </source>
</evidence>
<reference evidence="11 12" key="1">
    <citation type="journal article" date="2016" name="Nat. Commun.">
        <title>Thousands of microbial genomes shed light on interconnected biogeochemical processes in an aquifer system.</title>
        <authorList>
            <person name="Anantharaman K."/>
            <person name="Brown C.T."/>
            <person name="Hug L.A."/>
            <person name="Sharon I."/>
            <person name="Castelle C.J."/>
            <person name="Probst A.J."/>
            <person name="Thomas B.C."/>
            <person name="Singh A."/>
            <person name="Wilkins M.J."/>
            <person name="Karaoz U."/>
            <person name="Brodie E.L."/>
            <person name="Williams K.H."/>
            <person name="Hubbard S.S."/>
            <person name="Banfield J.F."/>
        </authorList>
    </citation>
    <scope>NUCLEOTIDE SEQUENCE [LARGE SCALE GENOMIC DNA]</scope>
</reference>
<evidence type="ECO:0000313" key="12">
    <source>
        <dbReference type="Proteomes" id="UP000177390"/>
    </source>
</evidence>
<feature type="region of interest" description="Disordered" evidence="10">
    <location>
        <begin position="15"/>
        <end position="36"/>
    </location>
</feature>
<gene>
    <name evidence="11" type="ORF">A3D09_04155</name>
</gene>
<comment type="catalytic activity">
    <reaction evidence="8">
        <text>adenosine + phosphate = alpha-D-ribose 1-phosphate + adenine</text>
        <dbReference type="Rhea" id="RHEA:27642"/>
        <dbReference type="ChEBI" id="CHEBI:16335"/>
        <dbReference type="ChEBI" id="CHEBI:16708"/>
        <dbReference type="ChEBI" id="CHEBI:43474"/>
        <dbReference type="ChEBI" id="CHEBI:57720"/>
        <dbReference type="EC" id="2.4.2.1"/>
    </reaction>
    <physiologicalReaction direction="left-to-right" evidence="8">
        <dbReference type="Rhea" id="RHEA:27643"/>
    </physiologicalReaction>
</comment>
<dbReference type="GO" id="GO:0005507">
    <property type="term" value="F:copper ion binding"/>
    <property type="evidence" value="ECO:0007669"/>
    <property type="project" value="TreeGrafter"/>
</dbReference>
<dbReference type="SUPFAM" id="SSF64438">
    <property type="entry name" value="CNF1/YfiH-like putative cysteine hydrolases"/>
    <property type="match status" value="1"/>
</dbReference>
<dbReference type="PANTHER" id="PTHR30616">
    <property type="entry name" value="UNCHARACTERIZED PROTEIN YFIH"/>
    <property type="match status" value="1"/>
</dbReference>
<evidence type="ECO:0000313" key="11">
    <source>
        <dbReference type="EMBL" id="OGD70583.1"/>
    </source>
</evidence>
<evidence type="ECO:0000256" key="7">
    <source>
        <dbReference type="ARBA" id="ARBA00047989"/>
    </source>
</evidence>
<accession>A0A1F5ET45</accession>
<dbReference type="EMBL" id="MFAH01000051">
    <property type="protein sequence ID" value="OGD70583.1"/>
    <property type="molecule type" value="Genomic_DNA"/>
</dbReference>
<comment type="catalytic activity">
    <reaction evidence="7">
        <text>adenosine + H2O + H(+) = inosine + NH4(+)</text>
        <dbReference type="Rhea" id="RHEA:24408"/>
        <dbReference type="ChEBI" id="CHEBI:15377"/>
        <dbReference type="ChEBI" id="CHEBI:15378"/>
        <dbReference type="ChEBI" id="CHEBI:16335"/>
        <dbReference type="ChEBI" id="CHEBI:17596"/>
        <dbReference type="ChEBI" id="CHEBI:28938"/>
        <dbReference type="EC" id="3.5.4.4"/>
    </reaction>
    <physiologicalReaction direction="left-to-right" evidence="7">
        <dbReference type="Rhea" id="RHEA:24409"/>
    </physiologicalReaction>
</comment>
<organism evidence="11 12">
    <name type="scientific">Candidatus Collierbacteria bacterium RIFCSPHIGHO2_02_FULL_49_10</name>
    <dbReference type="NCBI Taxonomy" id="1817723"/>
    <lineage>
        <taxon>Bacteria</taxon>
        <taxon>Candidatus Collieribacteriota</taxon>
    </lineage>
</organism>
<dbReference type="InterPro" id="IPR038371">
    <property type="entry name" value="Cu_polyphenol_OxRdtase_sf"/>
</dbReference>
<comment type="caution">
    <text evidence="11">The sequence shown here is derived from an EMBL/GenBank/DDBJ whole genome shotgun (WGS) entry which is preliminary data.</text>
</comment>
<evidence type="ECO:0008006" key="13">
    <source>
        <dbReference type="Google" id="ProtNLM"/>
    </source>
</evidence>
<keyword evidence="4" id="KW-0479">Metal-binding</keyword>
<dbReference type="AlphaFoldDB" id="A0A1F5ET45"/>
<evidence type="ECO:0000256" key="1">
    <source>
        <dbReference type="ARBA" id="ARBA00000553"/>
    </source>
</evidence>
<keyword evidence="3" id="KW-0808">Transferase</keyword>
<keyword evidence="5" id="KW-0378">Hydrolase</keyword>
<sequence>MITFEDDSVIIATSSMNDGAMGSSQNPGPVDDKHPEGRYKANRDKFVSSLKLNPARVVMLGLIQGNRVATDKEVSTSQCIPDTDAAVWESHPDANPVVAVSHADCIGYAILGPGVLAIGHAGWRGLLGNIVLKTIADIKQAYGVNPADLTVFTSPFIQMCHFEVGADDPEGGVARYEKEEYGRYIMTIDGNPHVDLAGIFREQCVQDMKIPQENVRVSPECTYC</sequence>
<evidence type="ECO:0000256" key="4">
    <source>
        <dbReference type="ARBA" id="ARBA00022723"/>
    </source>
</evidence>
<dbReference type="Proteomes" id="UP000177390">
    <property type="component" value="Unassembled WGS sequence"/>
</dbReference>
<dbReference type="Pfam" id="PF02578">
    <property type="entry name" value="Cu-oxidase_4"/>
    <property type="match status" value="1"/>
</dbReference>
<name>A0A1F5ET45_9BACT</name>
<evidence type="ECO:0000256" key="9">
    <source>
        <dbReference type="ARBA" id="ARBA00049893"/>
    </source>
</evidence>
<feature type="compositionally biased region" description="Polar residues" evidence="10">
    <location>
        <begin position="15"/>
        <end position="27"/>
    </location>
</feature>
<protein>
    <recommendedName>
        <fullName evidence="13">Laccase domain-containing protein</fullName>
    </recommendedName>
</protein>
<evidence type="ECO:0000256" key="10">
    <source>
        <dbReference type="SAM" id="MobiDB-lite"/>
    </source>
</evidence>
<dbReference type="PANTHER" id="PTHR30616:SF2">
    <property type="entry name" value="PURINE NUCLEOSIDE PHOSPHORYLASE LACC1"/>
    <property type="match status" value="1"/>
</dbReference>
<dbReference type="Gene3D" id="3.60.140.10">
    <property type="entry name" value="CNF1/YfiH-like putative cysteine hydrolases"/>
    <property type="match status" value="1"/>
</dbReference>
<dbReference type="InterPro" id="IPR011324">
    <property type="entry name" value="Cytotoxic_necrot_fac-like_cat"/>
</dbReference>
<evidence type="ECO:0000256" key="5">
    <source>
        <dbReference type="ARBA" id="ARBA00022801"/>
    </source>
</evidence>